<gene>
    <name evidence="6" type="ORF">AQPE_4672</name>
</gene>
<dbReference type="CDD" id="cd01821">
    <property type="entry name" value="Rhamnogalacturan_acetylesterase_like"/>
    <property type="match status" value="2"/>
</dbReference>
<dbReference type="Pfam" id="PF21254">
    <property type="entry name" value="AGA-YXIM_GBD"/>
    <property type="match status" value="1"/>
</dbReference>
<dbReference type="EMBL" id="AP018694">
    <property type="protein sequence ID" value="BBE20479.1"/>
    <property type="molecule type" value="Genomic_DNA"/>
</dbReference>
<feature type="domain" description="SGNH hydrolase-type esterase" evidence="4">
    <location>
        <begin position="444"/>
        <end position="631"/>
    </location>
</feature>
<proteinExistence type="inferred from homology"/>
<dbReference type="InterPro" id="IPR036514">
    <property type="entry name" value="SGNH_hydro_sf"/>
</dbReference>
<dbReference type="AlphaFoldDB" id="A0A5K7SG80"/>
<dbReference type="InterPro" id="IPR013830">
    <property type="entry name" value="SGNH_hydro"/>
</dbReference>
<dbReference type="SUPFAM" id="SSF49785">
    <property type="entry name" value="Galactose-binding domain-like"/>
    <property type="match status" value="1"/>
</dbReference>
<dbReference type="PANTHER" id="PTHR43695">
    <property type="entry name" value="PUTATIVE (AFU_ORTHOLOGUE AFUA_2G17250)-RELATED"/>
    <property type="match status" value="1"/>
</dbReference>
<dbReference type="GO" id="GO:0016788">
    <property type="term" value="F:hydrolase activity, acting on ester bonds"/>
    <property type="evidence" value="ECO:0007669"/>
    <property type="project" value="UniProtKB-ARBA"/>
</dbReference>
<dbReference type="InterPro" id="IPR037459">
    <property type="entry name" value="RhgT-like"/>
</dbReference>
<keyword evidence="7" id="KW-1185">Reference proteome</keyword>
<dbReference type="Gene3D" id="3.40.50.1110">
    <property type="entry name" value="SGNH hydrolase"/>
    <property type="match status" value="2"/>
</dbReference>
<feature type="domain" description="Beta-agarase/YXIM esterase-like galactose-binding" evidence="5">
    <location>
        <begin position="274"/>
        <end position="357"/>
    </location>
</feature>
<dbReference type="InterPro" id="IPR008979">
    <property type="entry name" value="Galactose-bd-like_sf"/>
</dbReference>
<evidence type="ECO:0000259" key="5">
    <source>
        <dbReference type="Pfam" id="PF21254"/>
    </source>
</evidence>
<dbReference type="RefSeq" id="WP_318348625.1">
    <property type="nucleotide sequence ID" value="NZ_AP018694.1"/>
</dbReference>
<evidence type="ECO:0000256" key="2">
    <source>
        <dbReference type="ARBA" id="ARBA00022801"/>
    </source>
</evidence>
<keyword evidence="2" id="KW-0378">Hydrolase</keyword>
<organism evidence="6 7">
    <name type="scientific">Aquipluma nitroreducens</name>
    <dbReference type="NCBI Taxonomy" id="2010828"/>
    <lineage>
        <taxon>Bacteria</taxon>
        <taxon>Pseudomonadati</taxon>
        <taxon>Bacteroidota</taxon>
        <taxon>Bacteroidia</taxon>
        <taxon>Marinilabiliales</taxon>
        <taxon>Prolixibacteraceae</taxon>
        <taxon>Aquipluma</taxon>
    </lineage>
</organism>
<name>A0A5K7SG80_9BACT</name>
<evidence type="ECO:0000313" key="6">
    <source>
        <dbReference type="EMBL" id="BBE20479.1"/>
    </source>
</evidence>
<comment type="similarity">
    <text evidence="1">Belongs to the 'GDSL' lipolytic enzyme family.</text>
</comment>
<evidence type="ECO:0000259" key="4">
    <source>
        <dbReference type="Pfam" id="PF13472"/>
    </source>
</evidence>
<dbReference type="Pfam" id="PF13472">
    <property type="entry name" value="Lipase_GDSL_2"/>
    <property type="match status" value="1"/>
</dbReference>
<dbReference type="InterPro" id="IPR001087">
    <property type="entry name" value="GDSL"/>
</dbReference>
<dbReference type="InterPro" id="IPR049033">
    <property type="entry name" value="AGA-YXIM_GBD"/>
</dbReference>
<evidence type="ECO:0000256" key="3">
    <source>
        <dbReference type="SAM" id="SignalP"/>
    </source>
</evidence>
<keyword evidence="3" id="KW-0732">Signal</keyword>
<sequence length="688" mass="77515">MKKILLIAFFGLILQISLQAKQKPTVFTIGDSTVKNGKGDGSGGQWGWGDPIAHYFDTTKVFVKNRALGGTSSRTFQTKGLWNAVLKELKKGDFVLMQFGHNDGGAINDTLRARGTIKGVGEETEEIDNLITKQHEIVHSYGWYLRKMVREAKAKGATPIIVTPIPRNDWENGKIKCTPASYPDWAMEIARQEKIEFIDLNKRMSEKLDGIGEAKVTGRYFYATDHTHTSTKGALMAASLVVEGIKANKKTGLNRFLLKNPQIQAEKFQSLTLFRFDFGSEQTFAGWTAVTPKSLYSTEKGFGLIPSGEIETGESAGKVNPFDDFLGSKKPFYFTVDLPEGHYRLLVTLGGAEGSSTTLKAESRRLLFENVKTAFGETVQKTVVVDVRYPQMKNQEGIKLKERELNYQNWDHKLTLEFNGEHPCVKAIEIRKADELPTVFLAGNSTVTDQENEPWASWGQMFPNFLKPEVVVANYAESGETLLAFKRENRLQKILSQMKTGDYLLMEFAHNDQKPGGNHLDAMTTYKDELRYYIAETRKKDGKPVLVTSTNRRRFDENGKIINTLEEFPEAMRQLVEEQNIPLIDLNAMSKTLYETLGVENSRKAFVHYPANSYPGQDKPLADDTHFNPYGAYELAKCVTQAVLQTIPDLAKYVRDDWKAFDPATPDPETQFRWYDSPAVNLLKPDGN</sequence>
<accession>A0A5K7SG80</accession>
<dbReference type="Gene3D" id="2.60.120.430">
    <property type="entry name" value="Galactose-binding lectin"/>
    <property type="match status" value="1"/>
</dbReference>
<evidence type="ECO:0000313" key="7">
    <source>
        <dbReference type="Proteomes" id="UP001193389"/>
    </source>
</evidence>
<dbReference type="PANTHER" id="PTHR43695:SF1">
    <property type="entry name" value="RHAMNOGALACTURONAN ACETYLESTERASE"/>
    <property type="match status" value="1"/>
</dbReference>
<feature type="signal peptide" evidence="3">
    <location>
        <begin position="1"/>
        <end position="20"/>
    </location>
</feature>
<dbReference type="Proteomes" id="UP001193389">
    <property type="component" value="Chromosome"/>
</dbReference>
<evidence type="ECO:0000256" key="1">
    <source>
        <dbReference type="ARBA" id="ARBA00008668"/>
    </source>
</evidence>
<dbReference type="SUPFAM" id="SSF52266">
    <property type="entry name" value="SGNH hydrolase"/>
    <property type="match status" value="2"/>
</dbReference>
<feature type="chain" id="PRO_5024312219" evidence="3">
    <location>
        <begin position="21"/>
        <end position="688"/>
    </location>
</feature>
<protein>
    <submittedName>
        <fullName evidence="6">Rhamnogalacturonan acetylesterase</fullName>
    </submittedName>
</protein>
<reference evidence="6" key="1">
    <citation type="journal article" date="2020" name="Int. J. Syst. Evol. Microbiol.">
        <title>Aquipluma nitroreducens gen. nov. sp. nov., a novel facultatively anaerobic bacterium isolated from a freshwater lake.</title>
        <authorList>
            <person name="Watanabe M."/>
            <person name="Kojima H."/>
            <person name="Fukui M."/>
        </authorList>
    </citation>
    <scope>NUCLEOTIDE SEQUENCE</scope>
    <source>
        <strain evidence="6">MeG22</strain>
    </source>
</reference>
<dbReference type="KEGG" id="anf:AQPE_4672"/>
<dbReference type="Pfam" id="PF00657">
    <property type="entry name" value="Lipase_GDSL"/>
    <property type="match status" value="1"/>
</dbReference>